<dbReference type="Gene3D" id="1.10.150.240">
    <property type="entry name" value="Putative phosphatase, domain 2"/>
    <property type="match status" value="1"/>
</dbReference>
<name>A0ABP9LCI7_9GAMM</name>
<dbReference type="RefSeq" id="WP_158986582.1">
    <property type="nucleotide sequence ID" value="NZ_BAABKY010000002.1"/>
</dbReference>
<keyword evidence="2" id="KW-1185">Reference proteome</keyword>
<dbReference type="SFLD" id="SFLDS00003">
    <property type="entry name" value="Haloacid_Dehalogenase"/>
    <property type="match status" value="1"/>
</dbReference>
<dbReference type="PANTHER" id="PTHR43434">
    <property type="entry name" value="PHOSPHOGLYCOLATE PHOSPHATASE"/>
    <property type="match status" value="1"/>
</dbReference>
<evidence type="ECO:0000313" key="2">
    <source>
        <dbReference type="Proteomes" id="UP001501083"/>
    </source>
</evidence>
<organism evidence="1 2">
    <name type="scientific">Lysobacter panacisoli</name>
    <dbReference type="NCBI Taxonomy" id="1255263"/>
    <lineage>
        <taxon>Bacteria</taxon>
        <taxon>Pseudomonadati</taxon>
        <taxon>Pseudomonadota</taxon>
        <taxon>Gammaproteobacteria</taxon>
        <taxon>Lysobacterales</taxon>
        <taxon>Lysobacteraceae</taxon>
        <taxon>Lysobacter</taxon>
    </lineage>
</organism>
<accession>A0ABP9LCI7</accession>
<dbReference type="InterPro" id="IPR023214">
    <property type="entry name" value="HAD_sf"/>
</dbReference>
<reference evidence="2" key="1">
    <citation type="journal article" date="2019" name="Int. J. Syst. Evol. Microbiol.">
        <title>The Global Catalogue of Microorganisms (GCM) 10K type strain sequencing project: providing services to taxonomists for standard genome sequencing and annotation.</title>
        <authorList>
            <consortium name="The Broad Institute Genomics Platform"/>
            <consortium name="The Broad Institute Genome Sequencing Center for Infectious Disease"/>
            <person name="Wu L."/>
            <person name="Ma J."/>
        </authorList>
    </citation>
    <scope>NUCLEOTIDE SEQUENCE [LARGE SCALE GENOMIC DNA]</scope>
    <source>
        <strain evidence="2">JCM 19212</strain>
    </source>
</reference>
<dbReference type="Proteomes" id="UP001501083">
    <property type="component" value="Unassembled WGS sequence"/>
</dbReference>
<dbReference type="InterPro" id="IPR041492">
    <property type="entry name" value="HAD_2"/>
</dbReference>
<keyword evidence="1" id="KW-0378">Hydrolase</keyword>
<sequence length="209" mass="23265">MKYPLAIFDFDGTLADSFPFFVEAQVALARRHGFAAIEEGRIDEMRRLGPREIMRRVDFPSWKMPIVVADFIRMMREAPPVPLFEGVAGTLRQLRDCGVRVMILTSNSEDNVRRTLGEELSALIESIDGGAHMLGKHRRIARMLGRAHTQAAHAIYIGDQLSDAEGARRAGVAFGAVGWGYAHPDVLRAAAPDEFFDHVPELLRVARAI</sequence>
<proteinExistence type="predicted"/>
<comment type="caution">
    <text evidence="1">The sequence shown here is derived from an EMBL/GenBank/DDBJ whole genome shotgun (WGS) entry which is preliminary data.</text>
</comment>
<dbReference type="InterPro" id="IPR023198">
    <property type="entry name" value="PGP-like_dom2"/>
</dbReference>
<gene>
    <name evidence="1" type="ORF">GCM10025759_14370</name>
</gene>
<protein>
    <submittedName>
        <fullName evidence="1">HAD family hydrolase</fullName>
    </submittedName>
</protein>
<dbReference type="SUPFAM" id="SSF56784">
    <property type="entry name" value="HAD-like"/>
    <property type="match status" value="1"/>
</dbReference>
<dbReference type="EMBL" id="BAABKY010000002">
    <property type="protein sequence ID" value="GAA5073317.1"/>
    <property type="molecule type" value="Genomic_DNA"/>
</dbReference>
<dbReference type="GO" id="GO:0016787">
    <property type="term" value="F:hydrolase activity"/>
    <property type="evidence" value="ECO:0007669"/>
    <property type="project" value="UniProtKB-KW"/>
</dbReference>
<dbReference type="Pfam" id="PF13419">
    <property type="entry name" value="HAD_2"/>
    <property type="match status" value="1"/>
</dbReference>
<dbReference type="InterPro" id="IPR036412">
    <property type="entry name" value="HAD-like_sf"/>
</dbReference>
<evidence type="ECO:0000313" key="1">
    <source>
        <dbReference type="EMBL" id="GAA5073317.1"/>
    </source>
</evidence>
<dbReference type="SFLD" id="SFLDG01129">
    <property type="entry name" value="C1.5:_HAD__Beta-PGM__Phosphata"/>
    <property type="match status" value="1"/>
</dbReference>
<dbReference type="PANTHER" id="PTHR43434:SF13">
    <property type="entry name" value="PHOSPHOGLYCOLATE PHOSPHATASE"/>
    <property type="match status" value="1"/>
</dbReference>
<dbReference type="Gene3D" id="3.40.50.1000">
    <property type="entry name" value="HAD superfamily/HAD-like"/>
    <property type="match status" value="1"/>
</dbReference>
<dbReference type="InterPro" id="IPR050155">
    <property type="entry name" value="HAD-like_hydrolase_sf"/>
</dbReference>